<dbReference type="SMART" id="SM00530">
    <property type="entry name" value="HTH_XRE"/>
    <property type="match status" value="1"/>
</dbReference>
<comment type="caution">
    <text evidence="2">The sequence shown here is derived from an EMBL/GenBank/DDBJ whole genome shotgun (WGS) entry which is preliminary data.</text>
</comment>
<dbReference type="Pfam" id="PF12102">
    <property type="entry name" value="MrcB_N"/>
    <property type="match status" value="1"/>
</dbReference>
<keyword evidence="3" id="KW-1185">Reference proteome</keyword>
<dbReference type="Pfam" id="PF01381">
    <property type="entry name" value="HTH_3"/>
    <property type="match status" value="1"/>
</dbReference>
<dbReference type="GO" id="GO:0008270">
    <property type="term" value="F:zinc ion binding"/>
    <property type="evidence" value="ECO:0007669"/>
    <property type="project" value="InterPro"/>
</dbReference>
<sequence>MEIPNIGPIIKSYRDNHNIKQVDLAKQLDLNVPALSKIESGKQKADSTVLIKFLNISKEFNKVFDFTSIFSEQDEPVPKNKTELLDMFFNVCENYPNAVKETFTKHKIGNVIRNELPQKLLESANLSPEEYKAYGSVGKGAWAKIPWISFMLRNITESTQKGFFVTYLFKNNGKGFYLSLNQGYVYYQEQFNSEAKEKMQEVTDYLKNELRTINLRLNLEEIDLELDSPLAASYEKGHIIGTYYDISNMPDEESFLNDFKMIMLAYSELEGIMNGFAYESFIESILNYKSLDHVAYVEQEMYQPDIIVQNKETGDTNFIEVKSPKKAMPRRNVLAVREALKNAEYQCEFDPGHFTFIANNGKPYVEGHHLIPIREYNRFDNNIDNPSNIVALCPNCHRALELGPKELKEKMLRKLFYNKIESLEQQGMEITFSELLEMYNIKRD</sequence>
<dbReference type="InterPro" id="IPR003615">
    <property type="entry name" value="HNH_nuc"/>
</dbReference>
<dbReference type="Gene3D" id="1.10.260.40">
    <property type="entry name" value="lambda repressor-like DNA-binding domains"/>
    <property type="match status" value="1"/>
</dbReference>
<evidence type="ECO:0000259" key="1">
    <source>
        <dbReference type="PROSITE" id="PS50943"/>
    </source>
</evidence>
<gene>
    <name evidence="2" type="ORF">NC661_05565</name>
</gene>
<evidence type="ECO:0000313" key="3">
    <source>
        <dbReference type="Proteomes" id="UP001145072"/>
    </source>
</evidence>
<name>A0A9X3WJN4_9BACI</name>
<dbReference type="GO" id="GO:0003677">
    <property type="term" value="F:DNA binding"/>
    <property type="evidence" value="ECO:0007669"/>
    <property type="project" value="InterPro"/>
</dbReference>
<evidence type="ECO:0000313" key="2">
    <source>
        <dbReference type="EMBL" id="MDC3419835.1"/>
    </source>
</evidence>
<dbReference type="InterPro" id="IPR001387">
    <property type="entry name" value="Cro/C1-type_HTH"/>
</dbReference>
<dbReference type="SMART" id="SM00507">
    <property type="entry name" value="HNHc"/>
    <property type="match status" value="1"/>
</dbReference>
<dbReference type="CDD" id="cd00093">
    <property type="entry name" value="HTH_XRE"/>
    <property type="match status" value="1"/>
</dbReference>
<dbReference type="SUPFAM" id="SSF47413">
    <property type="entry name" value="lambda repressor-like DNA-binding domains"/>
    <property type="match status" value="1"/>
</dbReference>
<dbReference type="PROSITE" id="PS50943">
    <property type="entry name" value="HTH_CROC1"/>
    <property type="match status" value="1"/>
</dbReference>
<dbReference type="CDD" id="cd00085">
    <property type="entry name" value="HNHc"/>
    <property type="match status" value="1"/>
</dbReference>
<dbReference type="InterPro" id="IPR021961">
    <property type="entry name" value="McrB_DNA-bd"/>
</dbReference>
<dbReference type="Proteomes" id="UP001145072">
    <property type="component" value="Unassembled WGS sequence"/>
</dbReference>
<dbReference type="GO" id="GO:0004519">
    <property type="term" value="F:endonuclease activity"/>
    <property type="evidence" value="ECO:0007669"/>
    <property type="project" value="InterPro"/>
</dbReference>
<reference evidence="2" key="1">
    <citation type="submission" date="2022-06" db="EMBL/GenBank/DDBJ databases">
        <title>Aquibacillus sp. a new bacterium isolated from soil saline samples.</title>
        <authorList>
            <person name="Galisteo C."/>
            <person name="De La Haba R."/>
            <person name="Sanchez-Porro C."/>
            <person name="Ventosa A."/>
        </authorList>
    </citation>
    <scope>NUCLEOTIDE SEQUENCE</scope>
    <source>
        <strain evidence="2">JCM 12387</strain>
    </source>
</reference>
<dbReference type="AlphaFoldDB" id="A0A9X3WJN4"/>
<protein>
    <submittedName>
        <fullName evidence="2">DUF3578 domain-containing protein</fullName>
    </submittedName>
</protein>
<accession>A0A9X3WJN4</accession>
<dbReference type="InterPro" id="IPR010982">
    <property type="entry name" value="Lambda_DNA-bd_dom_sf"/>
</dbReference>
<dbReference type="Gene3D" id="3.30.920.90">
    <property type="match status" value="1"/>
</dbReference>
<organism evidence="2 3">
    <name type="scientific">Aquibacillus koreensis</name>
    <dbReference type="NCBI Taxonomy" id="279446"/>
    <lineage>
        <taxon>Bacteria</taxon>
        <taxon>Bacillati</taxon>
        <taxon>Bacillota</taxon>
        <taxon>Bacilli</taxon>
        <taxon>Bacillales</taxon>
        <taxon>Bacillaceae</taxon>
        <taxon>Aquibacillus</taxon>
    </lineage>
</organism>
<dbReference type="EMBL" id="JAMQJZ010000003">
    <property type="protein sequence ID" value="MDC3419835.1"/>
    <property type="molecule type" value="Genomic_DNA"/>
</dbReference>
<feature type="domain" description="HTH cro/C1-type" evidence="1">
    <location>
        <begin position="10"/>
        <end position="69"/>
    </location>
</feature>
<dbReference type="Pfam" id="PF01844">
    <property type="entry name" value="HNH"/>
    <property type="match status" value="1"/>
</dbReference>
<dbReference type="RefSeq" id="WP_259866508.1">
    <property type="nucleotide sequence ID" value="NZ_JAMQJZ010000003.1"/>
</dbReference>
<proteinExistence type="predicted"/>
<dbReference type="InterPro" id="IPR002711">
    <property type="entry name" value="HNH"/>
</dbReference>